<feature type="compositionally biased region" description="Polar residues" evidence="1">
    <location>
        <begin position="385"/>
        <end position="397"/>
    </location>
</feature>
<dbReference type="PANTHER" id="PTHR22705">
    <property type="entry name" value="ZINC FINGER, ZZ DOMAIN CONTAINING 3"/>
    <property type="match status" value="1"/>
</dbReference>
<dbReference type="EMBL" id="CABVLU010000002">
    <property type="protein sequence ID" value="VVT51289.1"/>
    <property type="molecule type" value="Genomic_DNA"/>
</dbReference>
<organism evidence="2 3">
    <name type="scientific">Magnusiomyces paraingens</name>
    <dbReference type="NCBI Taxonomy" id="2606893"/>
    <lineage>
        <taxon>Eukaryota</taxon>
        <taxon>Fungi</taxon>
        <taxon>Dikarya</taxon>
        <taxon>Ascomycota</taxon>
        <taxon>Saccharomycotina</taxon>
        <taxon>Dipodascomycetes</taxon>
        <taxon>Dipodascales</taxon>
        <taxon>Dipodascaceae</taxon>
        <taxon>Magnusiomyces</taxon>
    </lineage>
</organism>
<gene>
    <name evidence="2" type="ORF">SAPINGB_P003047</name>
</gene>
<accession>A0A5E8BK75</accession>
<dbReference type="RefSeq" id="XP_031853656.1">
    <property type="nucleotide sequence ID" value="XM_031997765.1"/>
</dbReference>
<keyword evidence="3" id="KW-1185">Reference proteome</keyword>
<dbReference type="AlphaFoldDB" id="A0A5E8BK75"/>
<feature type="compositionally biased region" description="Polar residues" evidence="1">
    <location>
        <begin position="160"/>
        <end position="172"/>
    </location>
</feature>
<name>A0A5E8BK75_9ASCO</name>
<sequence length="596" mass="64487">MTKGTLTTSSIVQAPVLSIASTPTTTAVSAPLSVPVSSHTGADHSYITIKPSSLPSTTISSGFATQTHRQRHHPIAIAPKPVSKTITRRASLPTQSMRPRKCSKNLSSMTIAVPGGMNDKTQSKPQPITLASPVTRKGSTRSVSASAEDTILAPLEPDSGSISTKRSGSPTPGVQPAKRKECNTKQKCTKQRHQNVSGTTVNTISSKSSQIATVAQSALKNHSNQEDTFSSSLLSIDENPLLSSLDSNLSLDVSSVINEYKELPFNQISGKTRPGVRALHEVQSIERTHFFSPPSSPAPNFSTSIQLAPEAPSSIFSLDSMESSDSLSKDSDHYISPQVSAQSDLFLFDKQPHISKPEPISFLPESFCNEPIFGLSENNPLLLPVTSTGTPPTQENSPAMEESALVSVTKNQVSDPKLGAKEKSKKNVNLKTEKEVSPASFSSDLSLTHSSESALALSPDSSSSSSSLTSPDNTKTQSFNIENNPDYIALTSALSILESQRAKARRDIICLKNLKTEALRNPEDFMREVRKTGRVYGAPTMQNIVRAPFIQWEKYGIDLSDLEQRIRRGIVDNPEHASFSSIRLFDEFLGPKRNEF</sequence>
<evidence type="ECO:0000313" key="2">
    <source>
        <dbReference type="EMBL" id="VVT51289.1"/>
    </source>
</evidence>
<feature type="compositionally biased region" description="Low complexity" evidence="1">
    <location>
        <begin position="440"/>
        <end position="472"/>
    </location>
</feature>
<feature type="region of interest" description="Disordered" evidence="1">
    <location>
        <begin position="114"/>
        <end position="202"/>
    </location>
</feature>
<dbReference type="Proteomes" id="UP000398389">
    <property type="component" value="Unassembled WGS sequence"/>
</dbReference>
<reference evidence="2 3" key="1">
    <citation type="submission" date="2019-09" db="EMBL/GenBank/DDBJ databases">
        <authorList>
            <person name="Brejova B."/>
        </authorList>
    </citation>
    <scope>NUCLEOTIDE SEQUENCE [LARGE SCALE GENOMIC DNA]</scope>
</reference>
<dbReference type="InterPro" id="IPR037830">
    <property type="entry name" value="ZZZ3"/>
</dbReference>
<feature type="region of interest" description="Disordered" evidence="1">
    <location>
        <begin position="383"/>
        <end position="480"/>
    </location>
</feature>
<proteinExistence type="predicted"/>
<protein>
    <submittedName>
        <fullName evidence="2">Uncharacterized protein</fullName>
    </submittedName>
</protein>
<dbReference type="GeneID" id="43581865"/>
<evidence type="ECO:0000256" key="1">
    <source>
        <dbReference type="SAM" id="MobiDB-lite"/>
    </source>
</evidence>
<evidence type="ECO:0000313" key="3">
    <source>
        <dbReference type="Proteomes" id="UP000398389"/>
    </source>
</evidence>
<dbReference type="OrthoDB" id="20473at2759"/>
<dbReference type="PANTHER" id="PTHR22705:SF0">
    <property type="entry name" value="ZZ-TYPE ZINC FINGER-CONTAINING PROTEIN 3"/>
    <property type="match status" value="1"/>
</dbReference>